<accession>A0A131YN40</accession>
<organism evidence="2">
    <name type="scientific">Rhipicephalus appendiculatus</name>
    <name type="common">Brown ear tick</name>
    <dbReference type="NCBI Taxonomy" id="34631"/>
    <lineage>
        <taxon>Eukaryota</taxon>
        <taxon>Metazoa</taxon>
        <taxon>Ecdysozoa</taxon>
        <taxon>Arthropoda</taxon>
        <taxon>Chelicerata</taxon>
        <taxon>Arachnida</taxon>
        <taxon>Acari</taxon>
        <taxon>Parasitiformes</taxon>
        <taxon>Ixodida</taxon>
        <taxon>Ixodoidea</taxon>
        <taxon>Ixodidae</taxon>
        <taxon>Rhipicephalinae</taxon>
        <taxon>Rhipicephalus</taxon>
        <taxon>Rhipicephalus</taxon>
    </lineage>
</organism>
<reference evidence="2" key="1">
    <citation type="journal article" date="2016" name="Ticks Tick Borne Dis.">
        <title>De novo assembly and annotation of the salivary gland transcriptome of Rhipicephalus appendiculatus male and female ticks during blood feeding.</title>
        <authorList>
            <person name="de Castro M.H."/>
            <person name="de Klerk D."/>
            <person name="Pienaar R."/>
            <person name="Latif A.A."/>
            <person name="Rees D.J."/>
            <person name="Mans B.J."/>
        </authorList>
    </citation>
    <scope>NUCLEOTIDE SEQUENCE</scope>
    <source>
        <tissue evidence="2">Salivary glands</tissue>
    </source>
</reference>
<protein>
    <submittedName>
        <fullName evidence="2">24 kDa family member</fullName>
    </submittedName>
</protein>
<evidence type="ECO:0000256" key="1">
    <source>
        <dbReference type="SAM" id="SignalP"/>
    </source>
</evidence>
<evidence type="ECO:0000313" key="2">
    <source>
        <dbReference type="EMBL" id="JAP80693.1"/>
    </source>
</evidence>
<sequence>MRCAQIFLLICLLTVQSSLRANGEETSGKESAYDTDNCIEITLPNILQLDECLGDNLHLCKGKTTLTEGVLSLANCTVSGVVRNLSPVRALVTIKDLLVALLGKLIPPLGGLLSSVQFFAPLASNDIKDNVCHGEVKITVPNSLGKCVDDTLKLCKEGNTIDISLVESLGKTVGCLVKDLLTNTPQDTVSGLLCDIARLLSTVLGQIPGGGILSKPIEQMCKSN</sequence>
<dbReference type="EMBL" id="GEDV01007864">
    <property type="protein sequence ID" value="JAP80693.1"/>
    <property type="molecule type" value="Transcribed_RNA"/>
</dbReference>
<proteinExistence type="predicted"/>
<dbReference type="AlphaFoldDB" id="A0A131YN40"/>
<name>A0A131YN40_RHIAP</name>
<keyword evidence="1" id="KW-0732">Signal</keyword>
<feature type="signal peptide" evidence="1">
    <location>
        <begin position="1"/>
        <end position="23"/>
    </location>
</feature>
<feature type="chain" id="PRO_5007285592" evidence="1">
    <location>
        <begin position="24"/>
        <end position="224"/>
    </location>
</feature>